<accession>A0A183C6W8</accession>
<protein>
    <submittedName>
        <fullName evidence="2">BMERB domain-containing protein</fullName>
    </submittedName>
</protein>
<reference evidence="2" key="2">
    <citation type="submission" date="2016-06" db="UniProtKB">
        <authorList>
            <consortium name="WormBaseParasite"/>
        </authorList>
    </citation>
    <scope>IDENTIFICATION</scope>
</reference>
<keyword evidence="1" id="KW-1185">Reference proteome</keyword>
<evidence type="ECO:0000313" key="1">
    <source>
        <dbReference type="Proteomes" id="UP000050741"/>
    </source>
</evidence>
<dbReference type="AlphaFoldDB" id="A0A183C6W8"/>
<organism evidence="1 2">
    <name type="scientific">Globodera pallida</name>
    <name type="common">Potato cyst nematode worm</name>
    <name type="synonym">Heterodera pallida</name>
    <dbReference type="NCBI Taxonomy" id="36090"/>
    <lineage>
        <taxon>Eukaryota</taxon>
        <taxon>Metazoa</taxon>
        <taxon>Ecdysozoa</taxon>
        <taxon>Nematoda</taxon>
        <taxon>Chromadorea</taxon>
        <taxon>Rhabditida</taxon>
        <taxon>Tylenchina</taxon>
        <taxon>Tylenchomorpha</taxon>
        <taxon>Tylenchoidea</taxon>
        <taxon>Heteroderidae</taxon>
        <taxon>Heteroderinae</taxon>
        <taxon>Globodera</taxon>
    </lineage>
</organism>
<proteinExistence type="predicted"/>
<sequence length="165" mass="19811">MLDWIIDIVEMANDMYQSVNKVRDDPQCNLLSACFKKLRAKGHGHPYDVDVFKDEFEDYRRQRMTEKGIDLNTHDELVGRCVAQEQKQKIADFEKDMLTLDKHHEDLSLMATQKELTLIREELLVLRENLNKTKVRIDELQHYPQWFCRRRRPIQQRTPRAATRR</sequence>
<dbReference type="WBParaSite" id="GPLIN_000861400">
    <property type="protein sequence ID" value="GPLIN_000861400"/>
    <property type="gene ID" value="GPLIN_000861400"/>
</dbReference>
<name>A0A183C6W8_GLOPA</name>
<reference evidence="1" key="1">
    <citation type="submission" date="2014-05" db="EMBL/GenBank/DDBJ databases">
        <title>The genome and life-stage specific transcriptomes of Globodera pallida elucidate key aspects of plant parasitism by a cyst nematode.</title>
        <authorList>
            <person name="Cotton J.A."/>
            <person name="Lilley C.J."/>
            <person name="Jones L.M."/>
            <person name="Kikuchi T."/>
            <person name="Reid A.J."/>
            <person name="Thorpe P."/>
            <person name="Tsai I.J."/>
            <person name="Beasley H."/>
            <person name="Blok V."/>
            <person name="Cock P.J.A."/>
            <person name="Van den Akker S.E."/>
            <person name="Holroyd N."/>
            <person name="Hunt M."/>
            <person name="Mantelin S."/>
            <person name="Naghra H."/>
            <person name="Pain A."/>
            <person name="Palomares-Rius J.E."/>
            <person name="Zarowiecki M."/>
            <person name="Berriman M."/>
            <person name="Jones J.T."/>
            <person name="Urwin P.E."/>
        </authorList>
    </citation>
    <scope>NUCLEOTIDE SEQUENCE [LARGE SCALE GENOMIC DNA]</scope>
    <source>
        <strain evidence="1">Lindley</strain>
    </source>
</reference>
<evidence type="ECO:0000313" key="2">
    <source>
        <dbReference type="WBParaSite" id="GPLIN_000861400"/>
    </source>
</evidence>
<dbReference type="Proteomes" id="UP000050741">
    <property type="component" value="Unassembled WGS sequence"/>
</dbReference>